<dbReference type="PANTHER" id="PTHR41286">
    <property type="entry name" value="HNH NUCLEASE YAJD-RELATED"/>
    <property type="match status" value="1"/>
</dbReference>
<dbReference type="Proteomes" id="UP000002964">
    <property type="component" value="Unassembled WGS sequence"/>
</dbReference>
<organism evidence="7 8">
    <name type="scientific">Thiorhodovibrio frisius</name>
    <dbReference type="NCBI Taxonomy" id="631362"/>
    <lineage>
        <taxon>Bacteria</taxon>
        <taxon>Pseudomonadati</taxon>
        <taxon>Pseudomonadota</taxon>
        <taxon>Gammaproteobacteria</taxon>
        <taxon>Chromatiales</taxon>
        <taxon>Chromatiaceae</taxon>
        <taxon>Thiorhodovibrio</taxon>
    </lineage>
</organism>
<dbReference type="STRING" id="631362.Thi970DRAFT_00492"/>
<dbReference type="GO" id="GO:0016787">
    <property type="term" value="F:hydrolase activity"/>
    <property type="evidence" value="ECO:0007669"/>
    <property type="project" value="UniProtKB-KW"/>
</dbReference>
<dbReference type="InterPro" id="IPR003615">
    <property type="entry name" value="HNH_nuc"/>
</dbReference>
<dbReference type="RefSeq" id="WP_009146941.1">
    <property type="nucleotide sequence ID" value="NZ_CP121471.1"/>
</dbReference>
<evidence type="ECO:0000256" key="3">
    <source>
        <dbReference type="ARBA" id="ARBA00038412"/>
    </source>
</evidence>
<accession>H8YWN0</accession>
<evidence type="ECO:0000313" key="8">
    <source>
        <dbReference type="Proteomes" id="UP000002964"/>
    </source>
</evidence>
<dbReference type="CDD" id="cd00085">
    <property type="entry name" value="HNHc"/>
    <property type="match status" value="1"/>
</dbReference>
<reference evidence="7 8" key="2">
    <citation type="submission" date="2011-11" db="EMBL/GenBank/DDBJ databases">
        <authorList>
            <consortium name="US DOE Joint Genome Institute"/>
            <person name="Lucas S."/>
            <person name="Han J."/>
            <person name="Lapidus A."/>
            <person name="Cheng J.-F."/>
            <person name="Goodwin L."/>
            <person name="Pitluck S."/>
            <person name="Peters L."/>
            <person name="Ovchinnikova G."/>
            <person name="Zhang X."/>
            <person name="Detter J.C."/>
            <person name="Han C."/>
            <person name="Tapia R."/>
            <person name="Land M."/>
            <person name="Hauser L."/>
            <person name="Kyrpides N."/>
            <person name="Ivanova N."/>
            <person name="Pagani I."/>
            <person name="Vogl K."/>
            <person name="Liu Z."/>
            <person name="Overmann J."/>
            <person name="Frigaard N.-U."/>
            <person name="Bryant D."/>
            <person name="Woyke T."/>
        </authorList>
    </citation>
    <scope>NUCLEOTIDE SEQUENCE [LARGE SCALE GENOMIC DNA]</scope>
    <source>
        <strain evidence="7 8">970</strain>
    </source>
</reference>
<comment type="similarity">
    <text evidence="3">Belongs to the HNH nuclease family.</text>
</comment>
<feature type="domain" description="HNH nuclease" evidence="6">
    <location>
        <begin position="36"/>
        <end position="91"/>
    </location>
</feature>
<evidence type="ECO:0000256" key="5">
    <source>
        <dbReference type="SAM" id="MobiDB-lite"/>
    </source>
</evidence>
<keyword evidence="7" id="KW-0255">Endonuclease</keyword>
<feature type="region of interest" description="Disordered" evidence="5">
    <location>
        <begin position="105"/>
        <end position="143"/>
    </location>
</feature>
<dbReference type="InterPro" id="IPR002711">
    <property type="entry name" value="HNH"/>
</dbReference>
<dbReference type="AlphaFoldDB" id="H8YWN0"/>
<dbReference type="HOGENOM" id="CLU_136125_0_0_6"/>
<proteinExistence type="inferred from homology"/>
<evidence type="ECO:0000256" key="4">
    <source>
        <dbReference type="ARBA" id="ARBA00040194"/>
    </source>
</evidence>
<evidence type="ECO:0000256" key="2">
    <source>
        <dbReference type="ARBA" id="ARBA00022801"/>
    </source>
</evidence>
<reference evidence="8" key="1">
    <citation type="submission" date="2011-06" db="EMBL/GenBank/DDBJ databases">
        <authorList>
            <consortium name="US DOE Joint Genome Institute (JGI-PGF)"/>
            <person name="Lucas S."/>
            <person name="Han J."/>
            <person name="Lapidus A."/>
            <person name="Cheng J.-F."/>
            <person name="Goodwin L."/>
            <person name="Pitluck S."/>
            <person name="Peters L."/>
            <person name="Land M.L."/>
            <person name="Hauser L."/>
            <person name="Vogl K."/>
            <person name="Liu Z."/>
            <person name="Overmann J."/>
            <person name="Frigaard N.-U."/>
            <person name="Bryant D.A."/>
            <person name="Woyke T.J."/>
        </authorList>
    </citation>
    <scope>NUCLEOTIDE SEQUENCE [LARGE SCALE GENOMIC DNA]</scope>
    <source>
        <strain evidence="8">970</strain>
    </source>
</reference>
<dbReference type="SMART" id="SM00507">
    <property type="entry name" value="HNHc"/>
    <property type="match status" value="1"/>
</dbReference>
<evidence type="ECO:0000313" key="7">
    <source>
        <dbReference type="EMBL" id="EIC22856.1"/>
    </source>
</evidence>
<evidence type="ECO:0000259" key="6">
    <source>
        <dbReference type="SMART" id="SM00507"/>
    </source>
</evidence>
<dbReference type="OrthoDB" id="9796565at2"/>
<dbReference type="Pfam" id="PF01844">
    <property type="entry name" value="HNH"/>
    <property type="match status" value="1"/>
</dbReference>
<keyword evidence="2" id="KW-0378">Hydrolase</keyword>
<protein>
    <recommendedName>
        <fullName evidence="4">Putative HNH nuclease YajD</fullName>
    </recommendedName>
</protein>
<dbReference type="GO" id="GO:0008270">
    <property type="term" value="F:zinc ion binding"/>
    <property type="evidence" value="ECO:0007669"/>
    <property type="project" value="InterPro"/>
</dbReference>
<dbReference type="NCBIfam" id="NF008448">
    <property type="entry name" value="PRK11295.1"/>
    <property type="match status" value="1"/>
</dbReference>
<evidence type="ECO:0000256" key="1">
    <source>
        <dbReference type="ARBA" id="ARBA00022722"/>
    </source>
</evidence>
<feature type="compositionally biased region" description="Polar residues" evidence="5">
    <location>
        <begin position="111"/>
        <end position="122"/>
    </location>
</feature>
<name>H8YWN0_9GAMM</name>
<dbReference type="GO" id="GO:0004519">
    <property type="term" value="F:endonuclease activity"/>
    <property type="evidence" value="ECO:0007669"/>
    <property type="project" value="UniProtKB-KW"/>
</dbReference>
<sequence length="143" mass="15875">MSQVRHPKTGKPVDTAKLDQIVASARRASDERAAGYRAQALKLYPWVCGRCSREFNQQNLRELTVHHKDMDHDNNPPDGSNWELLCLYCHDNEHQKFEEHLAALAAGRSPIPSSGQSATKPPSTHRPFDALAGLLKNPPAGDD</sequence>
<dbReference type="PANTHER" id="PTHR41286:SF1">
    <property type="entry name" value="HNH NUCLEASE YAJD-RELATED"/>
    <property type="match status" value="1"/>
</dbReference>
<dbReference type="EMBL" id="JH603168">
    <property type="protein sequence ID" value="EIC22856.1"/>
    <property type="molecule type" value="Genomic_DNA"/>
</dbReference>
<dbReference type="GO" id="GO:0005829">
    <property type="term" value="C:cytosol"/>
    <property type="evidence" value="ECO:0007669"/>
    <property type="project" value="TreeGrafter"/>
</dbReference>
<keyword evidence="8" id="KW-1185">Reference proteome</keyword>
<dbReference type="eggNOG" id="COG1403">
    <property type="taxonomic scope" value="Bacteria"/>
</dbReference>
<keyword evidence="1" id="KW-0540">Nuclease</keyword>
<gene>
    <name evidence="7" type="ORF">Thi970DRAFT_00492</name>
</gene>
<dbReference type="GO" id="GO:0003676">
    <property type="term" value="F:nucleic acid binding"/>
    <property type="evidence" value="ECO:0007669"/>
    <property type="project" value="InterPro"/>
</dbReference>